<reference evidence="7 8" key="1">
    <citation type="submission" date="2024-01" db="EMBL/GenBank/DDBJ databases">
        <title>Seven novel Bacillus-like species.</title>
        <authorList>
            <person name="Liu G."/>
        </authorList>
    </citation>
    <scope>NUCLEOTIDE SEQUENCE [LARGE SCALE GENOMIC DNA]</scope>
    <source>
        <strain evidence="7 8">FJAT-51614</strain>
    </source>
</reference>
<keyword evidence="3" id="KW-0677">Repeat</keyword>
<dbReference type="InterPro" id="IPR051476">
    <property type="entry name" value="Bac_ResReg_Asp_Phosphatase"/>
</dbReference>
<dbReference type="SUPFAM" id="SSF48452">
    <property type="entry name" value="TPR-like"/>
    <property type="match status" value="1"/>
</dbReference>
<evidence type="ECO:0000256" key="2">
    <source>
        <dbReference type="ARBA" id="ARBA00022490"/>
    </source>
</evidence>
<evidence type="ECO:0000256" key="4">
    <source>
        <dbReference type="ARBA" id="ARBA00022803"/>
    </source>
</evidence>
<dbReference type="PROSITE" id="PS50005">
    <property type="entry name" value="TPR"/>
    <property type="match status" value="2"/>
</dbReference>
<dbReference type="RefSeq" id="WP_336499433.1">
    <property type="nucleotide sequence ID" value="NZ_JBAWSY010000031.1"/>
</dbReference>
<dbReference type="EMBL" id="JBAWSY010000031">
    <property type="protein sequence ID" value="MEI4771886.1"/>
    <property type="molecule type" value="Genomic_DNA"/>
</dbReference>
<name>A0ABU8FA43_9BACI</name>
<evidence type="ECO:0000256" key="1">
    <source>
        <dbReference type="ARBA" id="ARBA00004496"/>
    </source>
</evidence>
<proteinExistence type="inferred from homology"/>
<protein>
    <submittedName>
        <fullName evidence="7">Tetratricopeptide repeat protein</fullName>
    </submittedName>
</protein>
<evidence type="ECO:0000313" key="8">
    <source>
        <dbReference type="Proteomes" id="UP001364890"/>
    </source>
</evidence>
<comment type="caution">
    <text evidence="7">The sequence shown here is derived from an EMBL/GenBank/DDBJ whole genome shotgun (WGS) entry which is preliminary data.</text>
</comment>
<keyword evidence="4 6" id="KW-0802">TPR repeat</keyword>
<sequence length="191" mass="22264">MRIVDFKKSLSSVNEFIYFDSNDFLREKTSNPLRLKQVISDAEYLLKINIEESDKYFLYGTVGNLYRVCGEPQKALNYLNICLCHALKEGNITRETVTLIRIGEALKYYEKHDEALEHFEKAFKKCKDNKLETYLDFALQHKGKCLMEMGRLDEAVECFIEALKLREFKGDTTLIGSTKEALKLVKRLKIQ</sequence>
<comment type="subcellular location">
    <subcellularLocation>
        <location evidence="1">Cytoplasm</location>
    </subcellularLocation>
</comment>
<dbReference type="Pfam" id="PF07719">
    <property type="entry name" value="TPR_2"/>
    <property type="match status" value="1"/>
</dbReference>
<dbReference type="SMART" id="SM00028">
    <property type="entry name" value="TPR"/>
    <property type="match status" value="3"/>
</dbReference>
<dbReference type="Gene3D" id="1.25.40.10">
    <property type="entry name" value="Tetratricopeptide repeat domain"/>
    <property type="match status" value="1"/>
</dbReference>
<feature type="repeat" description="TPR" evidence="6">
    <location>
        <begin position="136"/>
        <end position="169"/>
    </location>
</feature>
<keyword evidence="8" id="KW-1185">Reference proteome</keyword>
<dbReference type="InterPro" id="IPR011990">
    <property type="entry name" value="TPR-like_helical_dom_sf"/>
</dbReference>
<organism evidence="7 8">
    <name type="scientific">Psychrobacillus mangrovi</name>
    <dbReference type="NCBI Taxonomy" id="3117745"/>
    <lineage>
        <taxon>Bacteria</taxon>
        <taxon>Bacillati</taxon>
        <taxon>Bacillota</taxon>
        <taxon>Bacilli</taxon>
        <taxon>Bacillales</taxon>
        <taxon>Bacillaceae</taxon>
        <taxon>Psychrobacillus</taxon>
    </lineage>
</organism>
<dbReference type="Proteomes" id="UP001364890">
    <property type="component" value="Unassembled WGS sequence"/>
</dbReference>
<evidence type="ECO:0000256" key="3">
    <source>
        <dbReference type="ARBA" id="ARBA00022737"/>
    </source>
</evidence>
<evidence type="ECO:0000256" key="5">
    <source>
        <dbReference type="ARBA" id="ARBA00038253"/>
    </source>
</evidence>
<gene>
    <name evidence="7" type="ORF">WAX74_19995</name>
</gene>
<dbReference type="PANTHER" id="PTHR46630">
    <property type="entry name" value="TETRATRICOPEPTIDE REPEAT PROTEIN 29"/>
    <property type="match status" value="1"/>
</dbReference>
<evidence type="ECO:0000313" key="7">
    <source>
        <dbReference type="EMBL" id="MEI4771886.1"/>
    </source>
</evidence>
<accession>A0ABU8FA43</accession>
<comment type="similarity">
    <text evidence="5">Belongs to the Rap family.</text>
</comment>
<dbReference type="InterPro" id="IPR013105">
    <property type="entry name" value="TPR_2"/>
</dbReference>
<dbReference type="PANTHER" id="PTHR46630:SF1">
    <property type="entry name" value="TETRATRICOPEPTIDE REPEAT PROTEIN 29"/>
    <property type="match status" value="1"/>
</dbReference>
<dbReference type="InterPro" id="IPR019734">
    <property type="entry name" value="TPR_rpt"/>
</dbReference>
<evidence type="ECO:0000256" key="6">
    <source>
        <dbReference type="PROSITE-ProRule" id="PRU00339"/>
    </source>
</evidence>
<keyword evidence="2" id="KW-0963">Cytoplasm</keyword>
<feature type="repeat" description="TPR" evidence="6">
    <location>
        <begin position="96"/>
        <end position="129"/>
    </location>
</feature>